<reference evidence="3" key="1">
    <citation type="submission" date="2020-11" db="EMBL/GenBank/DDBJ databases">
        <title>Halonatronomonas betainensis gen. nov., sp. nov. a novel haloalkaliphilic representative of the family Halanaerobiacae capable of betaine degradation.</title>
        <authorList>
            <person name="Boltyanskaya Y."/>
            <person name="Kevbrin V."/>
            <person name="Detkova E."/>
            <person name="Grouzdev D.S."/>
            <person name="Koziaeva V."/>
            <person name="Zhilina T."/>
        </authorList>
    </citation>
    <scope>NUCLEOTIDE SEQUENCE</scope>
    <source>
        <strain evidence="3">Z-7014</strain>
    </source>
</reference>
<dbReference type="EMBL" id="JADPIE010000002">
    <property type="protein sequence ID" value="MBF8436245.1"/>
    <property type="molecule type" value="Genomic_DNA"/>
</dbReference>
<keyword evidence="1" id="KW-0175">Coiled coil</keyword>
<feature type="domain" description="HD-GYP" evidence="2">
    <location>
        <begin position="114"/>
        <end position="310"/>
    </location>
</feature>
<dbReference type="RefSeq" id="WP_270453046.1">
    <property type="nucleotide sequence ID" value="NZ_JADPIE010000002.1"/>
</dbReference>
<dbReference type="PROSITE" id="PS51832">
    <property type="entry name" value="HD_GYP"/>
    <property type="match status" value="1"/>
</dbReference>
<dbReference type="InterPro" id="IPR003607">
    <property type="entry name" value="HD/PDEase_dom"/>
</dbReference>
<dbReference type="PANTHER" id="PTHR43155:SF2">
    <property type="entry name" value="CYCLIC DI-GMP PHOSPHODIESTERASE PA4108"/>
    <property type="match status" value="1"/>
</dbReference>
<dbReference type="Pfam" id="PF13487">
    <property type="entry name" value="HD_5"/>
    <property type="match status" value="1"/>
</dbReference>
<dbReference type="Proteomes" id="UP000621436">
    <property type="component" value="Unassembled WGS sequence"/>
</dbReference>
<protein>
    <submittedName>
        <fullName evidence="3">HD-GYP domain-containing protein</fullName>
    </submittedName>
</protein>
<dbReference type="Gene3D" id="1.10.3210.10">
    <property type="entry name" value="Hypothetical protein af1432"/>
    <property type="match status" value="1"/>
</dbReference>
<gene>
    <name evidence="3" type="ORF">I0Q91_04070</name>
</gene>
<sequence length="351" mass="40570">MTSSKVRSIKVKTENLKPGMKVARDIENDTDGIFIPARTILKEDHISRIKELGHKYIYVIFKKEEPSKEEAARKKKLEKEYKENTARVKNLFNKVKKDKKIEYNEIKDLVVEANRLGTEMDILDLVNMLRTADEYTYTHSLNVSIMANMFADWLDFDNKNQISLTLTGLLHDIGKARIPDEILNKPGSLSDEEFEEMKKHTIYGYQMITDIKEIPPEIKMGVITHHEHFNGDGYPLKIKSKKIPLFGRIIAIVDAFDAITANRVYKAKSSPFQAIEIFVEEETTHFDPGLKQVFLEHLPNYFIKENVILNDGRIGEIVFINPIRPESPIVKVSDQYIDLAKETEIKIKELF</sequence>
<proteinExistence type="predicted"/>
<dbReference type="AlphaFoldDB" id="A0A931ASZ9"/>
<name>A0A931ASZ9_9FIRM</name>
<dbReference type="SMART" id="SM00471">
    <property type="entry name" value="HDc"/>
    <property type="match status" value="1"/>
</dbReference>
<feature type="coiled-coil region" evidence="1">
    <location>
        <begin position="67"/>
        <end position="94"/>
    </location>
</feature>
<dbReference type="CDD" id="cd00077">
    <property type="entry name" value="HDc"/>
    <property type="match status" value="1"/>
</dbReference>
<evidence type="ECO:0000259" key="2">
    <source>
        <dbReference type="PROSITE" id="PS51832"/>
    </source>
</evidence>
<comment type="caution">
    <text evidence="3">The sequence shown here is derived from an EMBL/GenBank/DDBJ whole genome shotgun (WGS) entry which is preliminary data.</text>
</comment>
<evidence type="ECO:0000313" key="4">
    <source>
        <dbReference type="Proteomes" id="UP000621436"/>
    </source>
</evidence>
<evidence type="ECO:0000256" key="1">
    <source>
        <dbReference type="SAM" id="Coils"/>
    </source>
</evidence>
<dbReference type="InterPro" id="IPR006675">
    <property type="entry name" value="HDIG_dom"/>
</dbReference>
<keyword evidence="4" id="KW-1185">Reference proteome</keyword>
<evidence type="ECO:0000313" key="3">
    <source>
        <dbReference type="EMBL" id="MBF8436245.1"/>
    </source>
</evidence>
<organism evidence="3 4">
    <name type="scientific">Halonatronomonas betaini</name>
    <dbReference type="NCBI Taxonomy" id="2778430"/>
    <lineage>
        <taxon>Bacteria</taxon>
        <taxon>Bacillati</taxon>
        <taxon>Bacillota</taxon>
        <taxon>Clostridia</taxon>
        <taxon>Halanaerobiales</taxon>
        <taxon>Halarsenatibacteraceae</taxon>
        <taxon>Halonatronomonas</taxon>
    </lineage>
</organism>
<dbReference type="InterPro" id="IPR037522">
    <property type="entry name" value="HD_GYP_dom"/>
</dbReference>
<dbReference type="NCBIfam" id="TIGR00277">
    <property type="entry name" value="HDIG"/>
    <property type="match status" value="1"/>
</dbReference>
<accession>A0A931ASZ9</accession>
<dbReference type="PANTHER" id="PTHR43155">
    <property type="entry name" value="CYCLIC DI-GMP PHOSPHODIESTERASE PA4108-RELATED"/>
    <property type="match status" value="1"/>
</dbReference>
<dbReference type="SUPFAM" id="SSF109604">
    <property type="entry name" value="HD-domain/PDEase-like"/>
    <property type="match status" value="1"/>
</dbReference>